<keyword evidence="2" id="KW-1185">Reference proteome</keyword>
<reference evidence="1 2" key="1">
    <citation type="journal article" date="2008" name="Nature">
        <title>The genome of Laccaria bicolor provides insights into mycorrhizal symbiosis.</title>
        <authorList>
            <person name="Martin F."/>
            <person name="Aerts A."/>
            <person name="Ahren D."/>
            <person name="Brun A."/>
            <person name="Danchin E.G.J."/>
            <person name="Duchaussoy F."/>
            <person name="Gibon J."/>
            <person name="Kohler A."/>
            <person name="Lindquist E."/>
            <person name="Pereda V."/>
            <person name="Salamov A."/>
            <person name="Shapiro H.J."/>
            <person name="Wuyts J."/>
            <person name="Blaudez D."/>
            <person name="Buee M."/>
            <person name="Brokstein P."/>
            <person name="Canbaeck B."/>
            <person name="Cohen D."/>
            <person name="Courty P.E."/>
            <person name="Coutinho P.M."/>
            <person name="Delaruelle C."/>
            <person name="Detter J.C."/>
            <person name="Deveau A."/>
            <person name="DiFazio S."/>
            <person name="Duplessis S."/>
            <person name="Fraissinet-Tachet L."/>
            <person name="Lucic E."/>
            <person name="Frey-Klett P."/>
            <person name="Fourrey C."/>
            <person name="Feussner I."/>
            <person name="Gay G."/>
            <person name="Grimwood J."/>
            <person name="Hoegger P.J."/>
            <person name="Jain P."/>
            <person name="Kilaru S."/>
            <person name="Labbe J."/>
            <person name="Lin Y.C."/>
            <person name="Legue V."/>
            <person name="Le Tacon F."/>
            <person name="Marmeisse R."/>
            <person name="Melayah D."/>
            <person name="Montanini B."/>
            <person name="Muratet M."/>
            <person name="Nehls U."/>
            <person name="Niculita-Hirzel H."/>
            <person name="Oudot-Le Secq M.P."/>
            <person name="Peter M."/>
            <person name="Quesneville H."/>
            <person name="Rajashekar B."/>
            <person name="Reich M."/>
            <person name="Rouhier N."/>
            <person name="Schmutz J."/>
            <person name="Yin T."/>
            <person name="Chalot M."/>
            <person name="Henrissat B."/>
            <person name="Kuees U."/>
            <person name="Lucas S."/>
            <person name="Van de Peer Y."/>
            <person name="Podila G.K."/>
            <person name="Polle A."/>
            <person name="Pukkila P.J."/>
            <person name="Richardson P.M."/>
            <person name="Rouze P."/>
            <person name="Sanders I.R."/>
            <person name="Stajich J.E."/>
            <person name="Tunlid A."/>
            <person name="Tuskan G."/>
            <person name="Grigoriev I.V."/>
        </authorList>
    </citation>
    <scope>NUCLEOTIDE SEQUENCE [LARGE SCALE GENOMIC DNA]</scope>
    <source>
        <strain evidence="2">S238N-H82 / ATCC MYA-4686</strain>
    </source>
</reference>
<dbReference type="RefSeq" id="XP_001879316.1">
    <property type="nucleotide sequence ID" value="XM_001879281.1"/>
</dbReference>
<gene>
    <name evidence="1" type="ORF">LACBIDRAFT_318280</name>
</gene>
<dbReference type="AlphaFoldDB" id="B0D6D3"/>
<evidence type="ECO:0000313" key="2">
    <source>
        <dbReference type="Proteomes" id="UP000001194"/>
    </source>
</evidence>
<protein>
    <submittedName>
        <fullName evidence="1">Predicted protein</fullName>
    </submittedName>
</protein>
<dbReference type="HOGENOM" id="CLU_2740461_0_0_1"/>
<dbReference type="Proteomes" id="UP000001194">
    <property type="component" value="Unassembled WGS sequence"/>
</dbReference>
<name>B0D6D3_LACBS</name>
<dbReference type="InParanoid" id="B0D6D3"/>
<organism evidence="2">
    <name type="scientific">Laccaria bicolor (strain S238N-H82 / ATCC MYA-4686)</name>
    <name type="common">Bicoloured deceiver</name>
    <name type="synonym">Laccaria laccata var. bicolor</name>
    <dbReference type="NCBI Taxonomy" id="486041"/>
    <lineage>
        <taxon>Eukaryota</taxon>
        <taxon>Fungi</taxon>
        <taxon>Dikarya</taxon>
        <taxon>Basidiomycota</taxon>
        <taxon>Agaricomycotina</taxon>
        <taxon>Agaricomycetes</taxon>
        <taxon>Agaricomycetidae</taxon>
        <taxon>Agaricales</taxon>
        <taxon>Agaricineae</taxon>
        <taxon>Hydnangiaceae</taxon>
        <taxon>Laccaria</taxon>
    </lineage>
</organism>
<sequence length="71" mass="8198">MEVYTKPPRPPAHPFVKHQEGAQVDAALESREIGKHALVPPIRAPGTSRKLVRRFWRLTMRPRKDFQGIWG</sequence>
<dbReference type="EMBL" id="DS547098">
    <property type="protein sequence ID" value="EDR09931.1"/>
    <property type="molecule type" value="Genomic_DNA"/>
</dbReference>
<dbReference type="KEGG" id="lbc:LACBIDRAFT_318280"/>
<dbReference type="GeneID" id="6075202"/>
<evidence type="ECO:0000313" key="1">
    <source>
        <dbReference type="EMBL" id="EDR09931.1"/>
    </source>
</evidence>
<accession>B0D6D3</accession>
<proteinExistence type="predicted"/>